<organism evidence="5 6">
    <name type="scientific">Flavimobilis rhizosphaerae</name>
    <dbReference type="NCBI Taxonomy" id="2775421"/>
    <lineage>
        <taxon>Bacteria</taxon>
        <taxon>Bacillati</taxon>
        <taxon>Actinomycetota</taxon>
        <taxon>Actinomycetes</taxon>
        <taxon>Micrococcales</taxon>
        <taxon>Jonesiaceae</taxon>
        <taxon>Flavimobilis</taxon>
    </lineage>
</organism>
<dbReference type="InterPro" id="IPR002698">
    <property type="entry name" value="FTHF_cligase"/>
</dbReference>
<keyword evidence="5" id="KW-0436">Ligase</keyword>
<dbReference type="InterPro" id="IPR037171">
    <property type="entry name" value="NagB/RpiA_transferase-like"/>
</dbReference>
<dbReference type="PANTHER" id="PTHR23407">
    <property type="entry name" value="ATPASE INHIBITOR/5-FORMYLTETRAHYDROFOLATE CYCLO-LIGASE"/>
    <property type="match status" value="1"/>
</dbReference>
<evidence type="ECO:0000256" key="1">
    <source>
        <dbReference type="ARBA" id="ARBA00010638"/>
    </source>
</evidence>
<proteinExistence type="inferred from homology"/>
<protein>
    <recommendedName>
        <fullName evidence="4">5-formyltetrahydrofolate cyclo-ligase</fullName>
        <ecNumber evidence="4">6.3.3.2</ecNumber>
    </recommendedName>
</protein>
<keyword evidence="4" id="KW-0460">Magnesium</keyword>
<dbReference type="InterPro" id="IPR024185">
    <property type="entry name" value="FTHF_cligase-like_sf"/>
</dbReference>
<comment type="catalytic activity">
    <reaction evidence="4">
        <text>(6S)-5-formyl-5,6,7,8-tetrahydrofolate + ATP = (6R)-5,10-methenyltetrahydrofolate + ADP + phosphate</text>
        <dbReference type="Rhea" id="RHEA:10488"/>
        <dbReference type="ChEBI" id="CHEBI:30616"/>
        <dbReference type="ChEBI" id="CHEBI:43474"/>
        <dbReference type="ChEBI" id="CHEBI:57455"/>
        <dbReference type="ChEBI" id="CHEBI:57457"/>
        <dbReference type="ChEBI" id="CHEBI:456216"/>
        <dbReference type="EC" id="6.3.3.2"/>
    </reaction>
</comment>
<keyword evidence="2 4" id="KW-0547">Nucleotide-binding</keyword>
<keyword evidence="6" id="KW-1185">Reference proteome</keyword>
<dbReference type="EC" id="6.3.3.2" evidence="4"/>
<gene>
    <name evidence="5" type="ORF">IGS67_01625</name>
</gene>
<evidence type="ECO:0000313" key="6">
    <source>
        <dbReference type="Proteomes" id="UP000642107"/>
    </source>
</evidence>
<dbReference type="RefSeq" id="WP_192277185.1">
    <property type="nucleotide sequence ID" value="NZ_JACZDF010000001.1"/>
</dbReference>
<dbReference type="Gene3D" id="3.40.50.10420">
    <property type="entry name" value="NagB/RpiA/CoA transferase-like"/>
    <property type="match status" value="1"/>
</dbReference>
<dbReference type="PIRSF" id="PIRSF006806">
    <property type="entry name" value="FTHF_cligase"/>
    <property type="match status" value="1"/>
</dbReference>
<reference evidence="5 6" key="1">
    <citation type="submission" date="2020-09" db="EMBL/GenBank/DDBJ databases">
        <title>Flavimobilis rhizosphaerae sp. nov., isolated from rhizosphere soil of Spartina alterniflora.</title>
        <authorList>
            <person name="Hanqin C."/>
        </authorList>
    </citation>
    <scope>NUCLEOTIDE SEQUENCE [LARGE SCALE GENOMIC DNA]</scope>
    <source>
        <strain evidence="5 6">GY 10621</strain>
    </source>
</reference>
<comment type="cofactor">
    <cofactor evidence="4">
        <name>Mg(2+)</name>
        <dbReference type="ChEBI" id="CHEBI:18420"/>
    </cofactor>
</comment>
<dbReference type="GO" id="GO:0030272">
    <property type="term" value="F:5-formyltetrahydrofolate cyclo-ligase activity"/>
    <property type="evidence" value="ECO:0007669"/>
    <property type="project" value="UniProtKB-EC"/>
</dbReference>
<name>A0ABR9DM26_9MICO</name>
<dbReference type="Proteomes" id="UP000642107">
    <property type="component" value="Unassembled WGS sequence"/>
</dbReference>
<evidence type="ECO:0000256" key="3">
    <source>
        <dbReference type="ARBA" id="ARBA00022840"/>
    </source>
</evidence>
<dbReference type="NCBIfam" id="TIGR02727">
    <property type="entry name" value="MTHFS_bact"/>
    <property type="match status" value="1"/>
</dbReference>
<sequence>MSGAAQPIHVPPGLEPEDAKTMVRKAIRAAREHRSSRRRQEAAAGFVHSLADFEQLREARCVAAYVSRPSEPGTLPLLEDLALRGVRVLLPVLGTGLERGWAPFAGADDLLERAPGRPPEPGTEHLGADALAEADVIIAPALAVDTAGARLGQGGGWYDRALGHKRPDAKVVALVFPEEIYDAADSPIPTEPHDVPVDAFATPSGWQWAERG</sequence>
<comment type="caution">
    <text evidence="5">The sequence shown here is derived from an EMBL/GenBank/DDBJ whole genome shotgun (WGS) entry which is preliminary data.</text>
</comment>
<evidence type="ECO:0000313" key="5">
    <source>
        <dbReference type="EMBL" id="MBD9698195.1"/>
    </source>
</evidence>
<evidence type="ECO:0000256" key="2">
    <source>
        <dbReference type="ARBA" id="ARBA00022741"/>
    </source>
</evidence>
<keyword evidence="4" id="KW-0479">Metal-binding</keyword>
<evidence type="ECO:0000256" key="4">
    <source>
        <dbReference type="RuleBase" id="RU361279"/>
    </source>
</evidence>
<dbReference type="Pfam" id="PF01812">
    <property type="entry name" value="5-FTHF_cyc-lig"/>
    <property type="match status" value="1"/>
</dbReference>
<dbReference type="EMBL" id="JACZDF010000001">
    <property type="protein sequence ID" value="MBD9698195.1"/>
    <property type="molecule type" value="Genomic_DNA"/>
</dbReference>
<dbReference type="PANTHER" id="PTHR23407:SF1">
    <property type="entry name" value="5-FORMYLTETRAHYDROFOLATE CYCLO-LIGASE"/>
    <property type="match status" value="1"/>
</dbReference>
<accession>A0ABR9DM26</accession>
<dbReference type="SUPFAM" id="SSF100950">
    <property type="entry name" value="NagB/RpiA/CoA transferase-like"/>
    <property type="match status" value="1"/>
</dbReference>
<comment type="similarity">
    <text evidence="1 4">Belongs to the 5-formyltetrahydrofolate cyclo-ligase family.</text>
</comment>
<keyword evidence="3 4" id="KW-0067">ATP-binding</keyword>